<keyword evidence="7" id="KW-0408">Iron</keyword>
<gene>
    <name evidence="11" type="ORF">SAMN04488535_1917</name>
</gene>
<dbReference type="Proteomes" id="UP000199350">
    <property type="component" value="Chromosome I"/>
</dbReference>
<keyword evidence="5" id="KW-0547">Nucleotide-binding</keyword>
<reference evidence="12" key="1">
    <citation type="submission" date="2016-10" db="EMBL/GenBank/DDBJ databases">
        <authorList>
            <person name="Varghese N."/>
            <person name="Submissions S."/>
        </authorList>
    </citation>
    <scope>NUCLEOTIDE SEQUENCE [LARGE SCALE GENOMIC DNA]</scope>
    <source>
        <strain evidence="12">DSM 20632</strain>
    </source>
</reference>
<evidence type="ECO:0000256" key="3">
    <source>
        <dbReference type="ARBA" id="ARBA00022475"/>
    </source>
</evidence>
<dbReference type="CDD" id="cd03214">
    <property type="entry name" value="ABC_Iron-Siderophores_B12_Hemin"/>
    <property type="match status" value="1"/>
</dbReference>
<evidence type="ECO:0000256" key="7">
    <source>
        <dbReference type="ARBA" id="ARBA00023004"/>
    </source>
</evidence>
<dbReference type="OrthoDB" id="3579586at2"/>
<dbReference type="GO" id="GO:0006826">
    <property type="term" value="P:iron ion transport"/>
    <property type="evidence" value="ECO:0007669"/>
    <property type="project" value="UniProtKB-KW"/>
</dbReference>
<keyword evidence="9" id="KW-0472">Membrane</keyword>
<accession>A0A1G9QGA9</accession>
<evidence type="ECO:0000256" key="9">
    <source>
        <dbReference type="ARBA" id="ARBA00023136"/>
    </source>
</evidence>
<dbReference type="EMBL" id="LT629700">
    <property type="protein sequence ID" value="SDM10092.1"/>
    <property type="molecule type" value="Genomic_DNA"/>
</dbReference>
<dbReference type="PANTHER" id="PTHR42771">
    <property type="entry name" value="IRON(3+)-HYDROXAMATE IMPORT ATP-BINDING PROTEIN FHUC"/>
    <property type="match status" value="1"/>
</dbReference>
<dbReference type="AlphaFoldDB" id="A0A1G9QGA9"/>
<evidence type="ECO:0000256" key="5">
    <source>
        <dbReference type="ARBA" id="ARBA00022741"/>
    </source>
</evidence>
<evidence type="ECO:0000313" key="11">
    <source>
        <dbReference type="EMBL" id="SDM10092.1"/>
    </source>
</evidence>
<sequence length="269" mass="28617">MNAGQPVVARDIVAGYGSSSDVLHGVSLVARPGEVTTLIGPNGCGKSTLLKAMSKILIPRAGTVTVAGQDVHSLSFRQAATHIAMLAQNPVAPDGLRVGELVARGRHPHRDRLRGLGAEDREAIERACAETSVTELVDRDIAELSGGQRQRVWLAMALAQDTPVLLLDEPTTFLDPAHAIAMLELARGQARRGKAVVMVLHDLMLAGMYSDTLVVMKQGRILAEGTPAQALIPQVLEHAYGLRAEVWEDPAGGSPVIVPRGVVYSDWPS</sequence>
<dbReference type="InterPro" id="IPR003593">
    <property type="entry name" value="AAA+_ATPase"/>
</dbReference>
<keyword evidence="2" id="KW-0813">Transport</keyword>
<dbReference type="RefSeq" id="WP_092151576.1">
    <property type="nucleotide sequence ID" value="NZ_LT629700.1"/>
</dbReference>
<evidence type="ECO:0000256" key="8">
    <source>
        <dbReference type="ARBA" id="ARBA00023065"/>
    </source>
</evidence>
<organism evidence="11 12">
    <name type="scientific">Corynebacterium mycetoides</name>
    <dbReference type="NCBI Taxonomy" id="38302"/>
    <lineage>
        <taxon>Bacteria</taxon>
        <taxon>Bacillati</taxon>
        <taxon>Actinomycetota</taxon>
        <taxon>Actinomycetes</taxon>
        <taxon>Mycobacteriales</taxon>
        <taxon>Corynebacteriaceae</taxon>
        <taxon>Corynebacterium</taxon>
    </lineage>
</organism>
<evidence type="ECO:0000256" key="1">
    <source>
        <dbReference type="ARBA" id="ARBA00004202"/>
    </source>
</evidence>
<dbReference type="SUPFAM" id="SSF52540">
    <property type="entry name" value="P-loop containing nucleoside triphosphate hydrolases"/>
    <property type="match status" value="1"/>
</dbReference>
<keyword evidence="3" id="KW-1003">Cell membrane</keyword>
<feature type="domain" description="ABC transporter" evidence="10">
    <location>
        <begin position="7"/>
        <end position="243"/>
    </location>
</feature>
<keyword evidence="8" id="KW-0406">Ion transport</keyword>
<dbReference type="GO" id="GO:0005524">
    <property type="term" value="F:ATP binding"/>
    <property type="evidence" value="ECO:0007669"/>
    <property type="project" value="UniProtKB-KW"/>
</dbReference>
<dbReference type="InterPro" id="IPR051535">
    <property type="entry name" value="Siderophore_ABC-ATPase"/>
</dbReference>
<evidence type="ECO:0000256" key="2">
    <source>
        <dbReference type="ARBA" id="ARBA00022448"/>
    </source>
</evidence>
<dbReference type="InterPro" id="IPR017871">
    <property type="entry name" value="ABC_transporter-like_CS"/>
</dbReference>
<dbReference type="PANTHER" id="PTHR42771:SF2">
    <property type="entry name" value="IRON(3+)-HYDROXAMATE IMPORT ATP-BINDING PROTEIN FHUC"/>
    <property type="match status" value="1"/>
</dbReference>
<keyword evidence="12" id="KW-1185">Reference proteome</keyword>
<dbReference type="Pfam" id="PF00005">
    <property type="entry name" value="ABC_tran"/>
    <property type="match status" value="1"/>
</dbReference>
<dbReference type="GO" id="GO:0016887">
    <property type="term" value="F:ATP hydrolysis activity"/>
    <property type="evidence" value="ECO:0007669"/>
    <property type="project" value="InterPro"/>
</dbReference>
<dbReference type="PROSITE" id="PS50893">
    <property type="entry name" value="ABC_TRANSPORTER_2"/>
    <property type="match status" value="1"/>
</dbReference>
<evidence type="ECO:0000313" key="12">
    <source>
        <dbReference type="Proteomes" id="UP000199350"/>
    </source>
</evidence>
<comment type="subcellular location">
    <subcellularLocation>
        <location evidence="1">Cell membrane</location>
        <topology evidence="1">Peripheral membrane protein</topology>
    </subcellularLocation>
</comment>
<dbReference type="STRING" id="38302.SAMN04488535_1917"/>
<dbReference type="FunFam" id="3.40.50.300:FF:000134">
    <property type="entry name" value="Iron-enterobactin ABC transporter ATP-binding protein"/>
    <property type="match status" value="1"/>
</dbReference>
<dbReference type="InterPro" id="IPR027417">
    <property type="entry name" value="P-loop_NTPase"/>
</dbReference>
<evidence type="ECO:0000259" key="10">
    <source>
        <dbReference type="PROSITE" id="PS50893"/>
    </source>
</evidence>
<dbReference type="Gene3D" id="3.40.50.300">
    <property type="entry name" value="P-loop containing nucleotide triphosphate hydrolases"/>
    <property type="match status" value="1"/>
</dbReference>
<keyword evidence="4" id="KW-0410">Iron transport</keyword>
<dbReference type="GO" id="GO:0005886">
    <property type="term" value="C:plasma membrane"/>
    <property type="evidence" value="ECO:0007669"/>
    <property type="project" value="UniProtKB-SubCell"/>
</dbReference>
<dbReference type="PROSITE" id="PS00211">
    <property type="entry name" value="ABC_TRANSPORTER_1"/>
    <property type="match status" value="1"/>
</dbReference>
<dbReference type="SMART" id="SM00382">
    <property type="entry name" value="AAA"/>
    <property type="match status" value="1"/>
</dbReference>
<evidence type="ECO:0000256" key="4">
    <source>
        <dbReference type="ARBA" id="ARBA00022496"/>
    </source>
</evidence>
<name>A0A1G9QGA9_9CORY</name>
<evidence type="ECO:0000256" key="6">
    <source>
        <dbReference type="ARBA" id="ARBA00022840"/>
    </source>
</evidence>
<protein>
    <submittedName>
        <fullName evidence="11">Iron complex transport system ATP-binding protein</fullName>
    </submittedName>
</protein>
<proteinExistence type="predicted"/>
<keyword evidence="6 11" id="KW-0067">ATP-binding</keyword>
<dbReference type="InterPro" id="IPR003439">
    <property type="entry name" value="ABC_transporter-like_ATP-bd"/>
</dbReference>